<dbReference type="RefSeq" id="WP_162355887.1">
    <property type="nucleotide sequence ID" value="NZ_CP048209.1"/>
</dbReference>
<dbReference type="Pfam" id="PF08281">
    <property type="entry name" value="Sigma70_r4_2"/>
    <property type="match status" value="1"/>
</dbReference>
<dbReference type="InterPro" id="IPR013325">
    <property type="entry name" value="RNA_pol_sigma_r2"/>
</dbReference>
<dbReference type="Pfam" id="PF00903">
    <property type="entry name" value="Glyoxalase"/>
    <property type="match status" value="1"/>
</dbReference>
<protein>
    <recommendedName>
        <fullName evidence="6">RNA polymerase sigma factor</fullName>
    </recommendedName>
</protein>
<evidence type="ECO:0000256" key="4">
    <source>
        <dbReference type="ARBA" id="ARBA00023125"/>
    </source>
</evidence>
<proteinExistence type="inferred from homology"/>
<dbReference type="InterPro" id="IPR014284">
    <property type="entry name" value="RNA_pol_sigma-70_dom"/>
</dbReference>
<keyword evidence="9" id="KW-1185">Reference proteome</keyword>
<dbReference type="Gene3D" id="1.10.10.10">
    <property type="entry name" value="Winged helix-like DNA-binding domain superfamily/Winged helix DNA-binding domain"/>
    <property type="match status" value="1"/>
</dbReference>
<dbReference type="EMBL" id="CP048209">
    <property type="protein sequence ID" value="QHT59821.1"/>
    <property type="molecule type" value="Genomic_DNA"/>
</dbReference>
<dbReference type="PROSITE" id="PS01063">
    <property type="entry name" value="SIGMA70_ECF"/>
    <property type="match status" value="1"/>
</dbReference>
<dbReference type="InterPro" id="IPR039425">
    <property type="entry name" value="RNA_pol_sigma-70-like"/>
</dbReference>
<keyword evidence="2 6" id="KW-0805">Transcription regulation</keyword>
<dbReference type="SUPFAM" id="SSF54593">
    <property type="entry name" value="Glyoxalase/Bleomycin resistance protein/Dihydroxybiphenyl dioxygenase"/>
    <property type="match status" value="2"/>
</dbReference>
<dbReference type="NCBIfam" id="TIGR02937">
    <property type="entry name" value="sigma70-ECF"/>
    <property type="match status" value="1"/>
</dbReference>
<evidence type="ECO:0000256" key="3">
    <source>
        <dbReference type="ARBA" id="ARBA00023082"/>
    </source>
</evidence>
<dbReference type="GO" id="GO:0016987">
    <property type="term" value="F:sigma factor activity"/>
    <property type="evidence" value="ECO:0007669"/>
    <property type="project" value="UniProtKB-KW"/>
</dbReference>
<keyword evidence="3 6" id="KW-0731">Sigma factor</keyword>
<evidence type="ECO:0000259" key="7">
    <source>
        <dbReference type="PROSITE" id="PS51819"/>
    </source>
</evidence>
<dbReference type="InterPro" id="IPR036388">
    <property type="entry name" value="WH-like_DNA-bd_sf"/>
</dbReference>
<accession>A0A6C0FWI1</accession>
<dbReference type="SUPFAM" id="SSF88946">
    <property type="entry name" value="Sigma2 domain of RNA polymerase sigma factors"/>
    <property type="match status" value="1"/>
</dbReference>
<dbReference type="CDD" id="cd06587">
    <property type="entry name" value="VOC"/>
    <property type="match status" value="1"/>
</dbReference>
<reference evidence="8 9" key="1">
    <citation type="submission" date="2020-01" db="EMBL/GenBank/DDBJ databases">
        <title>Paenibacillus sp. nov., isolated from tomato rhizosphere.</title>
        <authorList>
            <person name="Weon H.-Y."/>
            <person name="Lee S.A."/>
        </authorList>
    </citation>
    <scope>NUCLEOTIDE SEQUENCE [LARGE SCALE GENOMIC DNA]</scope>
    <source>
        <strain evidence="8 9">12200R-189</strain>
    </source>
</reference>
<evidence type="ECO:0000256" key="1">
    <source>
        <dbReference type="ARBA" id="ARBA00010641"/>
    </source>
</evidence>
<feature type="domain" description="VOC" evidence="7">
    <location>
        <begin position="597"/>
        <end position="712"/>
    </location>
</feature>
<evidence type="ECO:0000256" key="2">
    <source>
        <dbReference type="ARBA" id="ARBA00023015"/>
    </source>
</evidence>
<dbReference type="Gene3D" id="3.10.180.10">
    <property type="entry name" value="2,3-Dihydroxybiphenyl 1,2-Dioxygenase, domain 1"/>
    <property type="match status" value="2"/>
</dbReference>
<evidence type="ECO:0000313" key="9">
    <source>
        <dbReference type="Proteomes" id="UP000476064"/>
    </source>
</evidence>
<dbReference type="Pfam" id="PF04542">
    <property type="entry name" value="Sigma70_r2"/>
    <property type="match status" value="1"/>
</dbReference>
<evidence type="ECO:0000256" key="6">
    <source>
        <dbReference type="RuleBase" id="RU000716"/>
    </source>
</evidence>
<sequence>MELTELELTERARQGDAEAFNELLARQRDKAFAWANRIVSDPHLAEDIVQEALINAFLKLGTMSDMNKFLPWLRKIVRNQAMMKLRRGGPYGKEQPFTSLQRTDREDEIDWSRLDNVLHHYGQRHSAPHLQSAVPGLALELHPAEALSGLIRVLGPKEKQIFAKFFYEQLTPDEIAAAFDTNVNNVHKTLSRIRKKLHEHRMEVDIRAQIRAHLDQNGYKAKLLPKPLFDGGPLVHPDLSFPMSLYCALKYAGKPYSLAHVIGFSGYAFLLNLHLPMIGPGGLELFDWDTHITNGLLNLGFHSGYADYQHFKHTAASRHKTEKFLFALDMIRQSVDQGIPALLGGGIQHEFALVYGYDDQEQLLFAADSRHASAIPYSFLYHGGTKLDPTFEYRASRQLYCHVIASEIEAHDPMLAVKRLVERIVRHADGLDPTFLPCANGIAAYDAWMDAFRTGAIDPLGNASSLFAYGWFRKQAAEFWRELAAAWQSDMQFAAYGRWIETFREAERHYRRIAGLYQELGELFPFPNGGDPHAPDAAAAALRLLGLLKETETAAVTCLRSSVIMEERQPIVHIPISPFYSFGGHRAKPDQPAPGQPTLHAALVLCRDLKASLRFYSRLLGMPLHPEMADGPVGVFPLQDGRCIVLMDRRLSLVHVDWRPVLAIAVPDIRLAFADLKRQQWEVVYALDEGGVQMDFFIVADRDGHQLFVCSAAFAIVSTAGRDPRHPVKPQLRHICLHVKDAWASLQAYTQAFGAPAVSEMLQFESKFHRREANSRMQLTAEGLDRAYRTLREAGAAFVRYPGELDDGTLGMIVKDPDGHLITIREELGQGTTCPPSRNASMIR</sequence>
<gene>
    <name evidence="8" type="ORF">GXP70_07580</name>
</gene>
<organism evidence="8 9">
    <name type="scientific">Paenibacillus lycopersici</name>
    <dbReference type="NCBI Taxonomy" id="2704462"/>
    <lineage>
        <taxon>Bacteria</taxon>
        <taxon>Bacillati</taxon>
        <taxon>Bacillota</taxon>
        <taxon>Bacilli</taxon>
        <taxon>Bacillales</taxon>
        <taxon>Paenibacillaceae</taxon>
        <taxon>Paenibacillus</taxon>
    </lineage>
</organism>
<dbReference type="InterPro" id="IPR029068">
    <property type="entry name" value="Glyas_Bleomycin-R_OHBP_Dase"/>
</dbReference>
<dbReference type="PROSITE" id="PS51819">
    <property type="entry name" value="VOC"/>
    <property type="match status" value="1"/>
</dbReference>
<dbReference type="PANTHER" id="PTHR43133">
    <property type="entry name" value="RNA POLYMERASE ECF-TYPE SIGMA FACTO"/>
    <property type="match status" value="1"/>
</dbReference>
<dbReference type="SUPFAM" id="SSF88659">
    <property type="entry name" value="Sigma3 and sigma4 domains of RNA polymerase sigma factors"/>
    <property type="match status" value="1"/>
</dbReference>
<dbReference type="Gene3D" id="1.10.1740.10">
    <property type="match status" value="1"/>
</dbReference>
<dbReference type="InterPro" id="IPR000838">
    <property type="entry name" value="RNA_pol_sigma70_ECF_CS"/>
</dbReference>
<name>A0A6C0FWI1_9BACL</name>
<dbReference type="KEGG" id="plyc:GXP70_07580"/>
<evidence type="ECO:0000313" key="8">
    <source>
        <dbReference type="EMBL" id="QHT59821.1"/>
    </source>
</evidence>
<keyword evidence="5 6" id="KW-0804">Transcription</keyword>
<dbReference type="Proteomes" id="UP000476064">
    <property type="component" value="Chromosome"/>
</dbReference>
<comment type="similarity">
    <text evidence="1 6">Belongs to the sigma-70 factor family. ECF subfamily.</text>
</comment>
<dbReference type="GO" id="GO:0003677">
    <property type="term" value="F:DNA binding"/>
    <property type="evidence" value="ECO:0007669"/>
    <property type="project" value="UniProtKB-KW"/>
</dbReference>
<dbReference type="InterPro" id="IPR037523">
    <property type="entry name" value="VOC_core"/>
</dbReference>
<dbReference type="InterPro" id="IPR007627">
    <property type="entry name" value="RNA_pol_sigma70_r2"/>
</dbReference>
<dbReference type="AlphaFoldDB" id="A0A6C0FWI1"/>
<dbReference type="GO" id="GO:0006950">
    <property type="term" value="P:response to stress"/>
    <property type="evidence" value="ECO:0007669"/>
    <property type="project" value="UniProtKB-ARBA"/>
</dbReference>
<dbReference type="InterPro" id="IPR004360">
    <property type="entry name" value="Glyas_Fos-R_dOase_dom"/>
</dbReference>
<dbReference type="GO" id="GO:0006352">
    <property type="term" value="P:DNA-templated transcription initiation"/>
    <property type="evidence" value="ECO:0007669"/>
    <property type="project" value="InterPro"/>
</dbReference>
<evidence type="ECO:0000256" key="5">
    <source>
        <dbReference type="ARBA" id="ARBA00023163"/>
    </source>
</evidence>
<dbReference type="InterPro" id="IPR013324">
    <property type="entry name" value="RNA_pol_sigma_r3/r4-like"/>
</dbReference>
<keyword evidence="4 6" id="KW-0238">DNA-binding</keyword>
<dbReference type="PANTHER" id="PTHR43133:SF51">
    <property type="entry name" value="RNA POLYMERASE SIGMA FACTOR"/>
    <property type="match status" value="1"/>
</dbReference>
<dbReference type="InterPro" id="IPR013249">
    <property type="entry name" value="RNA_pol_sigma70_r4_t2"/>
</dbReference>